<accession>A0A6P5ACT7</accession>
<dbReference type="Pfam" id="PF01636">
    <property type="entry name" value="APH"/>
    <property type="match status" value="1"/>
</dbReference>
<feature type="domain" description="Aminoglycoside phosphotransferase" evidence="10">
    <location>
        <begin position="43"/>
        <end position="172"/>
    </location>
</feature>
<dbReference type="FunFam" id="3.30.200.20:FF:000549">
    <property type="entry name" value="hydroxylysine kinase"/>
    <property type="match status" value="1"/>
</dbReference>
<dbReference type="Proteomes" id="UP000515135">
    <property type="component" value="Unplaced"/>
</dbReference>
<evidence type="ECO:0000313" key="11">
    <source>
        <dbReference type="Proteomes" id="UP000515135"/>
    </source>
</evidence>
<gene>
    <name evidence="12" type="primary">LOC109485117</name>
</gene>
<reference evidence="12" key="1">
    <citation type="submission" date="2025-08" db="UniProtKB">
        <authorList>
            <consortium name="RefSeq"/>
        </authorList>
    </citation>
    <scope>IDENTIFICATION</scope>
    <source>
        <tissue evidence="12">Gonad</tissue>
    </source>
</reference>
<dbReference type="GO" id="GO:0005737">
    <property type="term" value="C:cytoplasm"/>
    <property type="evidence" value="ECO:0007669"/>
    <property type="project" value="UniProtKB-SubCell"/>
</dbReference>
<dbReference type="RefSeq" id="XP_019644109.1">
    <property type="nucleotide sequence ID" value="XM_019788550.1"/>
</dbReference>
<proteinExistence type="inferred from homology"/>
<dbReference type="OrthoDB" id="9973935at2759"/>
<comment type="function">
    <text evidence="7">Catalyzes the GTP-dependent phosphorylation of 5-hydroxy-L-lysine.</text>
</comment>
<evidence type="ECO:0000256" key="9">
    <source>
        <dbReference type="ARBA" id="ARBA00040505"/>
    </source>
</evidence>
<evidence type="ECO:0000256" key="3">
    <source>
        <dbReference type="ARBA" id="ARBA00022490"/>
    </source>
</evidence>
<sequence>MLHLSNSQAAELVERLYGLDVESVTDLDSYGDYNFHVKVSGVHEEHHGYVLKVMNAEDSRDEEQITAQTAMMTFLSTRGFPVQRLQQNRWGKVMSLETFQWKQHGTQVSSDHNVRLMTYLPGILGSDVTFDSKSLLAAGVYLARLHQTLQDRSMQISEARTSLCGRRRQTRQREGFESVRPLTAAEWDVLYPCVVGVACQLYVLNQHSISVDPGRAPYILKECGRIQETLKLLEEKVFEVVAKFDSVWKPC</sequence>
<keyword evidence="3" id="KW-0963">Cytoplasm</keyword>
<dbReference type="InterPro" id="IPR050249">
    <property type="entry name" value="Pseudomonas-type_ThrB"/>
</dbReference>
<comment type="subcellular location">
    <subcellularLocation>
        <location evidence="1">Cytoplasm</location>
    </subcellularLocation>
</comment>
<keyword evidence="5" id="KW-0418">Kinase</keyword>
<evidence type="ECO:0000256" key="1">
    <source>
        <dbReference type="ARBA" id="ARBA00004496"/>
    </source>
</evidence>
<dbReference type="Gene3D" id="3.30.200.20">
    <property type="entry name" value="Phosphorylase Kinase, domain 1"/>
    <property type="match status" value="1"/>
</dbReference>
<dbReference type="KEGG" id="bbel:109485117"/>
<dbReference type="PANTHER" id="PTHR21064">
    <property type="entry name" value="AMINOGLYCOSIDE PHOSPHOTRANSFERASE DOMAIN-CONTAINING PROTEIN-RELATED"/>
    <property type="match status" value="1"/>
</dbReference>
<comment type="similarity">
    <text evidence="2">Belongs to the aminoglycoside phosphotransferase family.</text>
</comment>
<protein>
    <recommendedName>
        <fullName evidence="9">Hydroxylysine kinase</fullName>
        <ecNumber evidence="8">2.7.1.81</ecNumber>
    </recommendedName>
</protein>
<evidence type="ECO:0000256" key="8">
    <source>
        <dbReference type="ARBA" id="ARBA00038873"/>
    </source>
</evidence>
<name>A0A6P5ACT7_BRABE</name>
<dbReference type="AlphaFoldDB" id="A0A6P5ACT7"/>
<dbReference type="GeneID" id="109485117"/>
<dbReference type="PANTHER" id="PTHR21064:SF1">
    <property type="entry name" value="HYDROXYLYSINE KINASE"/>
    <property type="match status" value="1"/>
</dbReference>
<keyword evidence="11" id="KW-1185">Reference proteome</keyword>
<comment type="catalytic activity">
    <reaction evidence="6">
        <text>(5R)-5-hydroxy-L-lysine + GTP = (5R)-5-phosphooxy-L-lysine + GDP + H(+)</text>
        <dbReference type="Rhea" id="RHEA:19049"/>
        <dbReference type="ChEBI" id="CHEBI:15378"/>
        <dbReference type="ChEBI" id="CHEBI:37565"/>
        <dbReference type="ChEBI" id="CHEBI:57882"/>
        <dbReference type="ChEBI" id="CHEBI:58189"/>
        <dbReference type="ChEBI" id="CHEBI:58357"/>
        <dbReference type="EC" id="2.7.1.81"/>
    </reaction>
</comment>
<evidence type="ECO:0000256" key="6">
    <source>
        <dbReference type="ARBA" id="ARBA00036820"/>
    </source>
</evidence>
<keyword evidence="4" id="KW-0808">Transferase</keyword>
<evidence type="ECO:0000256" key="4">
    <source>
        <dbReference type="ARBA" id="ARBA00022679"/>
    </source>
</evidence>
<dbReference type="SUPFAM" id="SSF56112">
    <property type="entry name" value="Protein kinase-like (PK-like)"/>
    <property type="match status" value="1"/>
</dbReference>
<evidence type="ECO:0000256" key="2">
    <source>
        <dbReference type="ARBA" id="ARBA00006219"/>
    </source>
</evidence>
<evidence type="ECO:0000256" key="5">
    <source>
        <dbReference type="ARBA" id="ARBA00022777"/>
    </source>
</evidence>
<dbReference type="EC" id="2.7.1.81" evidence="8"/>
<organism evidence="11 12">
    <name type="scientific">Branchiostoma belcheri</name>
    <name type="common">Amphioxus</name>
    <dbReference type="NCBI Taxonomy" id="7741"/>
    <lineage>
        <taxon>Eukaryota</taxon>
        <taxon>Metazoa</taxon>
        <taxon>Chordata</taxon>
        <taxon>Cephalochordata</taxon>
        <taxon>Leptocardii</taxon>
        <taxon>Amphioxiformes</taxon>
        <taxon>Branchiostomatidae</taxon>
        <taxon>Branchiostoma</taxon>
    </lineage>
</organism>
<evidence type="ECO:0000259" key="10">
    <source>
        <dbReference type="Pfam" id="PF01636"/>
    </source>
</evidence>
<evidence type="ECO:0000313" key="12">
    <source>
        <dbReference type="RefSeq" id="XP_019644109.1"/>
    </source>
</evidence>
<dbReference type="InterPro" id="IPR011009">
    <property type="entry name" value="Kinase-like_dom_sf"/>
</dbReference>
<evidence type="ECO:0000256" key="7">
    <source>
        <dbReference type="ARBA" id="ARBA00037368"/>
    </source>
</evidence>
<dbReference type="GO" id="GO:0047992">
    <property type="term" value="F:hydroxylysine kinase activity"/>
    <property type="evidence" value="ECO:0007669"/>
    <property type="project" value="UniProtKB-EC"/>
</dbReference>
<dbReference type="InterPro" id="IPR002575">
    <property type="entry name" value="Aminoglycoside_PTrfase"/>
</dbReference>